<dbReference type="InterPro" id="IPR025140">
    <property type="entry name" value="Holin_2-3"/>
</dbReference>
<evidence type="ECO:0000313" key="2">
    <source>
        <dbReference type="EMBL" id="ADU63418.1"/>
    </source>
</evidence>
<evidence type="ECO:0000313" key="3">
    <source>
        <dbReference type="Proteomes" id="UP000002191"/>
    </source>
</evidence>
<gene>
    <name evidence="2" type="ordered locus">Daes_2413</name>
</gene>
<reference evidence="3" key="1">
    <citation type="submission" date="2010-12" db="EMBL/GenBank/DDBJ databases">
        <title>Complete sequence of Desulfovibrio aespoeensis Aspo-2.</title>
        <authorList>
            <consortium name="US DOE Joint Genome Institute"/>
            <person name="Lucas S."/>
            <person name="Copeland A."/>
            <person name="Lapidus A."/>
            <person name="Cheng J.-F."/>
            <person name="Goodwin L."/>
            <person name="Pitluck S."/>
            <person name="Chertkov O."/>
            <person name="Misra M."/>
            <person name="Detter J.C."/>
            <person name="Han C."/>
            <person name="Tapia R."/>
            <person name="Land M."/>
            <person name="Hauser L."/>
            <person name="Kyrpides N."/>
            <person name="Ivanova N."/>
            <person name="Ovchinnikova G."/>
            <person name="Pedersen K."/>
            <person name="Jagevall S."/>
            <person name="Hazen T."/>
            <person name="Woyke T."/>
        </authorList>
    </citation>
    <scope>NUCLEOTIDE SEQUENCE [LARGE SCALE GENOMIC DNA]</scope>
    <source>
        <strain evidence="3">ATCC 700646 / DSM 10631 / Aspo-2</strain>
    </source>
</reference>
<keyword evidence="1" id="KW-0472">Membrane</keyword>
<sequence length="102" mass="10801" precursor="true">MTAPRMTSIIIPALALLAVVALAAPQQLAVIAYKVALITIAGVAGYCLDRALFPYARPHEYIGPLRRLGPTAQPRLWVPCVVAQLRRAMIVAAAMLAVGLGL</sequence>
<dbReference type="HOGENOM" id="CLU_133700_1_0_7"/>
<proteinExistence type="predicted"/>
<keyword evidence="1" id="KW-1133">Transmembrane helix</keyword>
<dbReference type="EMBL" id="CP002431">
    <property type="protein sequence ID" value="ADU63418.1"/>
    <property type="molecule type" value="Genomic_DNA"/>
</dbReference>
<dbReference type="Proteomes" id="UP000002191">
    <property type="component" value="Chromosome"/>
</dbReference>
<accession>E6VUB1</accession>
<name>E6VUB1_PSEA9</name>
<organism evidence="2 3">
    <name type="scientific">Pseudodesulfovibrio aespoeensis (strain ATCC 700646 / DSM 10631 / Aspo-2)</name>
    <name type="common">Desulfovibrio aespoeensis</name>
    <dbReference type="NCBI Taxonomy" id="643562"/>
    <lineage>
        <taxon>Bacteria</taxon>
        <taxon>Pseudomonadati</taxon>
        <taxon>Thermodesulfobacteriota</taxon>
        <taxon>Desulfovibrionia</taxon>
        <taxon>Desulfovibrionales</taxon>
        <taxon>Desulfovibrionaceae</taxon>
    </lineage>
</organism>
<dbReference type="KEGG" id="das:Daes_2413"/>
<reference evidence="2 3" key="2">
    <citation type="journal article" date="2014" name="Genome Announc.">
        <title>Complete Genome Sequence of the Subsurface, Mesophilic Sulfate-Reducing Bacterium Desulfovibrio aespoeensis Aspo-2.</title>
        <authorList>
            <person name="Pedersen K."/>
            <person name="Bengtsson A."/>
            <person name="Edlund J."/>
            <person name="Rabe L."/>
            <person name="Hazen T."/>
            <person name="Chakraborty R."/>
            <person name="Goodwin L."/>
            <person name="Shapiro N."/>
        </authorList>
    </citation>
    <scope>NUCLEOTIDE SEQUENCE [LARGE SCALE GENOMIC DNA]</scope>
    <source>
        <strain evidence="3">ATCC 700646 / DSM 10631 / Aspo-2</strain>
    </source>
</reference>
<dbReference type="OrthoDB" id="8688566at2"/>
<dbReference type="eggNOG" id="ENOG5032ZT8">
    <property type="taxonomic scope" value="Bacteria"/>
</dbReference>
<dbReference type="AlphaFoldDB" id="E6VUB1"/>
<keyword evidence="1" id="KW-0812">Transmembrane</keyword>
<keyword evidence="3" id="KW-1185">Reference proteome</keyword>
<evidence type="ECO:0000256" key="1">
    <source>
        <dbReference type="SAM" id="Phobius"/>
    </source>
</evidence>
<dbReference type="STRING" id="643562.Daes_2413"/>
<dbReference type="Pfam" id="PF13272">
    <property type="entry name" value="Holin_2-3"/>
    <property type="match status" value="1"/>
</dbReference>
<feature type="transmembrane region" description="Helical" evidence="1">
    <location>
        <begin position="33"/>
        <end position="55"/>
    </location>
</feature>
<protein>
    <submittedName>
        <fullName evidence="2">Phage-related membrane protein</fullName>
    </submittedName>
</protein>